<evidence type="ECO:0000313" key="7">
    <source>
        <dbReference type="Proteomes" id="UP000652761"/>
    </source>
</evidence>
<name>A0A843VWF3_COLES</name>
<sequence>MSLLESFSEMGALLTIATTHHGELKTLKYSNKSFENACVEFDEVNLKPTYRILWGVPGRSNAINIAERLGLSSVVLKKARKLYGIASAEINGKLYEYSSIQYNKKVQAIVGAAAVTRSLLHTKLQQFRETSAIQTAEGETTGNKAYGSENSEHPSSEASGAPAPSFVSTRKQMKIPEVGDMVDIPSLGKKAMVLKVEASKGEITVQASNMKLRLKLSSIVDQQS</sequence>
<dbReference type="Gene3D" id="3.40.50.300">
    <property type="entry name" value="P-loop containing nucleotide triphosphate hydrolases"/>
    <property type="match status" value="1"/>
</dbReference>
<organism evidence="6 7">
    <name type="scientific">Colocasia esculenta</name>
    <name type="common">Wild taro</name>
    <name type="synonym">Arum esculentum</name>
    <dbReference type="NCBI Taxonomy" id="4460"/>
    <lineage>
        <taxon>Eukaryota</taxon>
        <taxon>Viridiplantae</taxon>
        <taxon>Streptophyta</taxon>
        <taxon>Embryophyta</taxon>
        <taxon>Tracheophyta</taxon>
        <taxon>Spermatophyta</taxon>
        <taxon>Magnoliopsida</taxon>
        <taxon>Liliopsida</taxon>
        <taxon>Araceae</taxon>
        <taxon>Aroideae</taxon>
        <taxon>Colocasieae</taxon>
        <taxon>Colocasia</taxon>
    </lineage>
</organism>
<evidence type="ECO:0000256" key="1">
    <source>
        <dbReference type="ARBA" id="ARBA00022741"/>
    </source>
</evidence>
<feature type="compositionally biased region" description="Low complexity" evidence="4">
    <location>
        <begin position="156"/>
        <end position="165"/>
    </location>
</feature>
<reference evidence="6" key="1">
    <citation type="submission" date="2017-07" db="EMBL/GenBank/DDBJ databases">
        <title>Taro Niue Genome Assembly and Annotation.</title>
        <authorList>
            <person name="Atibalentja N."/>
            <person name="Keating K."/>
            <person name="Fields C.J."/>
        </authorList>
    </citation>
    <scope>NUCLEOTIDE SEQUENCE</scope>
    <source>
        <strain evidence="6">Niue_2</strain>
        <tissue evidence="6">Leaf</tissue>
    </source>
</reference>
<dbReference type="GO" id="GO:0006298">
    <property type="term" value="P:mismatch repair"/>
    <property type="evidence" value="ECO:0007669"/>
    <property type="project" value="InterPro"/>
</dbReference>
<evidence type="ECO:0000256" key="3">
    <source>
        <dbReference type="ARBA" id="ARBA00023125"/>
    </source>
</evidence>
<feature type="region of interest" description="Disordered" evidence="4">
    <location>
        <begin position="132"/>
        <end position="167"/>
    </location>
</feature>
<dbReference type="InterPro" id="IPR046893">
    <property type="entry name" value="MSSS"/>
</dbReference>
<protein>
    <recommendedName>
        <fullName evidence="5">DNA mismatch repair proteins mutS family domain-containing protein</fullName>
    </recommendedName>
</protein>
<proteinExistence type="predicted"/>
<dbReference type="GO" id="GO:0030983">
    <property type="term" value="F:mismatched DNA binding"/>
    <property type="evidence" value="ECO:0007669"/>
    <property type="project" value="InterPro"/>
</dbReference>
<gene>
    <name evidence="6" type="ORF">Taro_028159</name>
</gene>
<dbReference type="PANTHER" id="PTHR48466:SF2">
    <property type="entry name" value="OS10G0509000 PROTEIN"/>
    <property type="match status" value="1"/>
</dbReference>
<dbReference type="GO" id="GO:0005524">
    <property type="term" value="F:ATP binding"/>
    <property type="evidence" value="ECO:0007669"/>
    <property type="project" value="UniProtKB-KW"/>
</dbReference>
<dbReference type="EMBL" id="NMUH01001798">
    <property type="protein sequence ID" value="MQL95489.1"/>
    <property type="molecule type" value="Genomic_DNA"/>
</dbReference>
<dbReference type="SMART" id="SM00534">
    <property type="entry name" value="MUTSac"/>
    <property type="match status" value="1"/>
</dbReference>
<dbReference type="Pfam" id="PF20297">
    <property type="entry name" value="MSSS"/>
    <property type="match status" value="1"/>
</dbReference>
<evidence type="ECO:0000313" key="6">
    <source>
        <dbReference type="EMBL" id="MQL95489.1"/>
    </source>
</evidence>
<dbReference type="AlphaFoldDB" id="A0A843VWF3"/>
<dbReference type="Proteomes" id="UP000652761">
    <property type="component" value="Unassembled WGS sequence"/>
</dbReference>
<keyword evidence="3" id="KW-0238">DNA-binding</keyword>
<dbReference type="InterPro" id="IPR045076">
    <property type="entry name" value="MutS"/>
</dbReference>
<dbReference type="PANTHER" id="PTHR48466">
    <property type="entry name" value="OS10G0509000 PROTEIN-RELATED"/>
    <property type="match status" value="1"/>
</dbReference>
<accession>A0A843VWF3</accession>
<dbReference type="GO" id="GO:0140664">
    <property type="term" value="F:ATP-dependent DNA damage sensor activity"/>
    <property type="evidence" value="ECO:0007669"/>
    <property type="project" value="InterPro"/>
</dbReference>
<evidence type="ECO:0000259" key="5">
    <source>
        <dbReference type="SMART" id="SM00534"/>
    </source>
</evidence>
<keyword evidence="1" id="KW-0547">Nucleotide-binding</keyword>
<keyword evidence="7" id="KW-1185">Reference proteome</keyword>
<comment type="caution">
    <text evidence="6">The sequence shown here is derived from an EMBL/GenBank/DDBJ whole genome shotgun (WGS) entry which is preliminary data.</text>
</comment>
<evidence type="ECO:0000256" key="2">
    <source>
        <dbReference type="ARBA" id="ARBA00022840"/>
    </source>
</evidence>
<feature type="domain" description="DNA mismatch repair proteins mutS family" evidence="5">
    <location>
        <begin position="1"/>
        <end position="84"/>
    </location>
</feature>
<keyword evidence="2" id="KW-0067">ATP-binding</keyword>
<dbReference type="InterPro" id="IPR000432">
    <property type="entry name" value="DNA_mismatch_repair_MutS_C"/>
</dbReference>
<dbReference type="OrthoDB" id="1924787at2759"/>
<feature type="compositionally biased region" description="Polar residues" evidence="4">
    <location>
        <begin position="132"/>
        <end position="143"/>
    </location>
</feature>
<evidence type="ECO:0000256" key="4">
    <source>
        <dbReference type="SAM" id="MobiDB-lite"/>
    </source>
</evidence>
<dbReference type="InterPro" id="IPR027417">
    <property type="entry name" value="P-loop_NTPase"/>
</dbReference>